<dbReference type="Proteomes" id="UP000515377">
    <property type="component" value="Chromosome"/>
</dbReference>
<name>A0A9X7YAR4_SPHYA</name>
<evidence type="ECO:0000256" key="4">
    <source>
        <dbReference type="SAM" id="MobiDB-lite"/>
    </source>
</evidence>
<evidence type="ECO:0000256" key="5">
    <source>
        <dbReference type="SAM" id="Phobius"/>
    </source>
</evidence>
<dbReference type="PANTHER" id="PTHR32303:SF4">
    <property type="entry name" value="QUINOPROTEIN GLUCOSE DEHYDROGENASE"/>
    <property type="match status" value="1"/>
</dbReference>
<dbReference type="SMART" id="SM00564">
    <property type="entry name" value="PQQ"/>
    <property type="match status" value="4"/>
</dbReference>
<dbReference type="Pfam" id="PF01011">
    <property type="entry name" value="PQQ"/>
    <property type="match status" value="1"/>
</dbReference>
<dbReference type="AlphaFoldDB" id="A0A9X7YAR4"/>
<dbReference type="PANTHER" id="PTHR32303">
    <property type="entry name" value="QUINOPROTEIN ALCOHOL DEHYDROGENASE (CYTOCHROME C)"/>
    <property type="match status" value="1"/>
</dbReference>
<gene>
    <name evidence="7" type="ORF">H3V42_18875</name>
</gene>
<feature type="region of interest" description="Disordered" evidence="4">
    <location>
        <begin position="503"/>
        <end position="530"/>
    </location>
</feature>
<dbReference type="EMBL" id="CP060122">
    <property type="protein sequence ID" value="QNG43961.1"/>
    <property type="molecule type" value="Genomic_DNA"/>
</dbReference>
<dbReference type="InterPro" id="IPR011047">
    <property type="entry name" value="Quinoprotein_ADH-like_sf"/>
</dbReference>
<evidence type="ECO:0000313" key="8">
    <source>
        <dbReference type="Proteomes" id="UP000515377"/>
    </source>
</evidence>
<dbReference type="GO" id="GO:0008876">
    <property type="term" value="F:quinoprotein glucose dehydrogenase activity"/>
    <property type="evidence" value="ECO:0007669"/>
    <property type="project" value="TreeGrafter"/>
</dbReference>
<evidence type="ECO:0000256" key="3">
    <source>
        <dbReference type="ARBA" id="ARBA00023002"/>
    </source>
</evidence>
<dbReference type="InterPro" id="IPR018391">
    <property type="entry name" value="PQQ_b-propeller_rpt"/>
</dbReference>
<reference evidence="7 8" key="1">
    <citation type="submission" date="2020-07" db="EMBL/GenBank/DDBJ databases">
        <title>Whole genome sequence of Sphingobium yanoikuyae A3.</title>
        <authorList>
            <person name="Han S.-S."/>
        </authorList>
    </citation>
    <scope>NUCLEOTIDE SEQUENCE [LARGE SCALE GENOMIC DNA]</scope>
    <source>
        <strain evidence="7 8">A3</strain>
    </source>
</reference>
<evidence type="ECO:0000259" key="6">
    <source>
        <dbReference type="Pfam" id="PF01011"/>
    </source>
</evidence>
<organism evidence="7 8">
    <name type="scientific">Sphingobium yanoikuyae</name>
    <name type="common">Sphingomonas yanoikuyae</name>
    <dbReference type="NCBI Taxonomy" id="13690"/>
    <lineage>
        <taxon>Bacteria</taxon>
        <taxon>Pseudomonadati</taxon>
        <taxon>Pseudomonadota</taxon>
        <taxon>Alphaproteobacteria</taxon>
        <taxon>Sphingomonadales</taxon>
        <taxon>Sphingomonadaceae</taxon>
        <taxon>Sphingobium</taxon>
    </lineage>
</organism>
<accession>A0A9X7YAR4</accession>
<evidence type="ECO:0000256" key="2">
    <source>
        <dbReference type="ARBA" id="ARBA00008156"/>
    </source>
</evidence>
<keyword evidence="5" id="KW-0472">Membrane</keyword>
<dbReference type="GO" id="GO:0048038">
    <property type="term" value="F:quinone binding"/>
    <property type="evidence" value="ECO:0007669"/>
    <property type="project" value="InterPro"/>
</dbReference>
<dbReference type="Gene3D" id="2.140.10.10">
    <property type="entry name" value="Quinoprotein alcohol dehydrogenase-like superfamily"/>
    <property type="match status" value="1"/>
</dbReference>
<dbReference type="InterPro" id="IPR017511">
    <property type="entry name" value="PQQ_mDH"/>
</dbReference>
<evidence type="ECO:0000313" key="7">
    <source>
        <dbReference type="EMBL" id="QNG43961.1"/>
    </source>
</evidence>
<dbReference type="CDD" id="cd10280">
    <property type="entry name" value="PQQ_mGDH"/>
    <property type="match status" value="1"/>
</dbReference>
<dbReference type="RefSeq" id="WP_185703461.1">
    <property type="nucleotide sequence ID" value="NZ_JBJYKA010000012.1"/>
</dbReference>
<feature type="transmembrane region" description="Helical" evidence="5">
    <location>
        <begin position="57"/>
        <end position="78"/>
    </location>
</feature>
<dbReference type="NCBIfam" id="TIGR03074">
    <property type="entry name" value="PQQ_membr_DH"/>
    <property type="match status" value="1"/>
</dbReference>
<feature type="transmembrane region" description="Helical" evidence="5">
    <location>
        <begin position="115"/>
        <end position="136"/>
    </location>
</feature>
<sequence>MLRFFYATLLMLIGLALAAGGAYLAVLGGSFYYLIAGLALGGCALLLWRRDARASKLYGALLIATLIWAVWECGFNIWALVPRIVAPAALGLGFLIPAIRQAVGIGTRWWRTRAPVAMAGVLTAAVLLGAALHAFGPEQLEDPLYQAGVGQREMANAGSTGIVLPGAENRDWLHYGNDAGGSRYSKLNQINRDTVSKLKVAWEYRLGPDANGHYGSVEVTPLKVNDLVYLCTAYSDVIALDAETGREKWRYHAKADIDSTTHGVCRGVAYYRVPDASGLCAARIISNTIDGRLVALDASSGEPCPDFGDRGVTSLMNGMGPHSRGYYFPTSAPTLIRGKVVIGGLVLDNQFWGEPSGVIRAFDALTGKFAWAFDVGRPDDHGEPAHGTSFTPATPNSWAPMSADEALGMVYVPTGNATPDWYGAQRRPFDEKYSSSVMALDAETGAIRWSFQTAHHDLWDYDVASQPTLIDLPGATGPVRALIQPTKRGEMFLLDRVTGKPLSQVVERPAPQKGSAPGERLAPTQPFSDRLPSFRGADLQERNMWGVSPIDQLWCRIKFREARYDGTLTPPGPTPSIVWPGGLGGSDWGGVSVDPTNHTMIVNSNRVAMYVSLLPRSLADRKGVQPRTTNEGEGGMLAMKGTPFALSFLPFLSPLGVPCTEPPYSRLTAVDLVSHKVQWSKPLGTMRDNGILGLRAMLPITMGVPTIGGSLTTGGELIFIGATPEKTFRAVDLRNGKELWSARLPAGGLAGPMTYWSDRSERQFVVVAAGGNAVVAAPPGDSIIAYALPAKSAAH</sequence>
<comment type="similarity">
    <text evidence="2">Belongs to the bacterial PQQ dehydrogenase family.</text>
</comment>
<feature type="transmembrane region" description="Helical" evidence="5">
    <location>
        <begin position="30"/>
        <end position="48"/>
    </location>
</feature>
<feature type="transmembrane region" description="Helical" evidence="5">
    <location>
        <begin position="84"/>
        <end position="103"/>
    </location>
</feature>
<feature type="domain" description="Pyrrolo-quinoline quinone repeat" evidence="6">
    <location>
        <begin position="172"/>
        <end position="765"/>
    </location>
</feature>
<protein>
    <submittedName>
        <fullName evidence="7">Membrane-bound PQQ-dependent dehydrogenase, glucose/quinate/shikimate family</fullName>
        <ecNumber evidence="7">1.1.-.-</ecNumber>
    </submittedName>
</protein>
<evidence type="ECO:0000256" key="1">
    <source>
        <dbReference type="ARBA" id="ARBA00001931"/>
    </source>
</evidence>
<proteinExistence type="inferred from homology"/>
<dbReference type="GO" id="GO:0016020">
    <property type="term" value="C:membrane"/>
    <property type="evidence" value="ECO:0007669"/>
    <property type="project" value="InterPro"/>
</dbReference>
<dbReference type="SUPFAM" id="SSF50998">
    <property type="entry name" value="Quinoprotein alcohol dehydrogenase-like"/>
    <property type="match status" value="1"/>
</dbReference>
<comment type="cofactor">
    <cofactor evidence="1">
        <name>pyrroloquinoline quinone</name>
        <dbReference type="ChEBI" id="CHEBI:58442"/>
    </cofactor>
</comment>
<keyword evidence="5" id="KW-1133">Transmembrane helix</keyword>
<keyword evidence="5" id="KW-0812">Transmembrane</keyword>
<dbReference type="InterPro" id="IPR002372">
    <property type="entry name" value="PQQ_rpt_dom"/>
</dbReference>
<dbReference type="EC" id="1.1.-.-" evidence="7"/>
<keyword evidence="3 7" id="KW-0560">Oxidoreductase</keyword>